<dbReference type="AlphaFoldDB" id="A0AAV2SWM9"/>
<dbReference type="Proteomes" id="UP001497623">
    <property type="component" value="Unassembled WGS sequence"/>
</dbReference>
<organism evidence="1 2">
    <name type="scientific">Meganyctiphanes norvegica</name>
    <name type="common">Northern krill</name>
    <name type="synonym">Thysanopoda norvegica</name>
    <dbReference type="NCBI Taxonomy" id="48144"/>
    <lineage>
        <taxon>Eukaryota</taxon>
        <taxon>Metazoa</taxon>
        <taxon>Ecdysozoa</taxon>
        <taxon>Arthropoda</taxon>
        <taxon>Crustacea</taxon>
        <taxon>Multicrustacea</taxon>
        <taxon>Malacostraca</taxon>
        <taxon>Eumalacostraca</taxon>
        <taxon>Eucarida</taxon>
        <taxon>Euphausiacea</taxon>
        <taxon>Euphausiidae</taxon>
        <taxon>Meganyctiphanes</taxon>
    </lineage>
</organism>
<comment type="caution">
    <text evidence="1">The sequence shown here is derived from an EMBL/GenBank/DDBJ whole genome shotgun (WGS) entry which is preliminary data.</text>
</comment>
<keyword evidence="2" id="KW-1185">Reference proteome</keyword>
<evidence type="ECO:0008006" key="3">
    <source>
        <dbReference type="Google" id="ProtNLM"/>
    </source>
</evidence>
<sequence>MLKQGVKETKMYATKKIGNTKYFSSIKQRKGSIILNSLQQNLSLDTDSSVFEYDNVMRLAADPPVVFLKLTYGRKNLGFLHICLDGLPRHAQQFMELATGSSSRGSYINARFDKRIYEKGKPGEYVCCHGFINAAGATDTASICQVEDCETIETPVTEGIVFGWSGQCSGFWIFTKSSSTPWGKPVIGHVISGMSQLKAAIKKYVANNIVFTECGVILSSSV</sequence>
<evidence type="ECO:0000313" key="1">
    <source>
        <dbReference type="EMBL" id="CAL4250537.1"/>
    </source>
</evidence>
<name>A0AAV2SWM9_MEGNR</name>
<proteinExistence type="predicted"/>
<dbReference type="InterPro" id="IPR029000">
    <property type="entry name" value="Cyclophilin-like_dom_sf"/>
</dbReference>
<accession>A0AAV2SWM9</accession>
<dbReference type="EMBL" id="CAXKWB010164518">
    <property type="protein sequence ID" value="CAL4250537.1"/>
    <property type="molecule type" value="Genomic_DNA"/>
</dbReference>
<gene>
    <name evidence="1" type="ORF">MNOR_LOCUS41682</name>
</gene>
<dbReference type="SUPFAM" id="SSF50891">
    <property type="entry name" value="Cyclophilin-like"/>
    <property type="match status" value="1"/>
</dbReference>
<dbReference type="Gene3D" id="2.40.100.10">
    <property type="entry name" value="Cyclophilin-like"/>
    <property type="match status" value="1"/>
</dbReference>
<evidence type="ECO:0000313" key="2">
    <source>
        <dbReference type="Proteomes" id="UP001497623"/>
    </source>
</evidence>
<reference evidence="1 2" key="1">
    <citation type="submission" date="2024-05" db="EMBL/GenBank/DDBJ databases">
        <authorList>
            <person name="Wallberg A."/>
        </authorList>
    </citation>
    <scope>NUCLEOTIDE SEQUENCE [LARGE SCALE GENOMIC DNA]</scope>
</reference>
<protein>
    <recommendedName>
        <fullName evidence="3">Peptidylprolyl isomerase</fullName>
    </recommendedName>
</protein>